<reference evidence="2" key="1">
    <citation type="journal article" date="2019" name="Int. J. Syst. Evol. Microbiol.">
        <title>The Global Catalogue of Microorganisms (GCM) 10K type strain sequencing project: providing services to taxonomists for standard genome sequencing and annotation.</title>
        <authorList>
            <consortium name="The Broad Institute Genomics Platform"/>
            <consortium name="The Broad Institute Genome Sequencing Center for Infectious Disease"/>
            <person name="Wu L."/>
            <person name="Ma J."/>
        </authorList>
    </citation>
    <scope>NUCLEOTIDE SEQUENCE [LARGE SCALE GENOMIC DNA]</scope>
    <source>
        <strain evidence="2">CGMCC 1.15288</strain>
    </source>
</reference>
<organism evidence="1 2">
    <name type="scientific">Dyadobacter endophyticus</name>
    <dbReference type="NCBI Taxonomy" id="1749036"/>
    <lineage>
        <taxon>Bacteria</taxon>
        <taxon>Pseudomonadati</taxon>
        <taxon>Bacteroidota</taxon>
        <taxon>Cytophagia</taxon>
        <taxon>Cytophagales</taxon>
        <taxon>Spirosomataceae</taxon>
        <taxon>Dyadobacter</taxon>
    </lineage>
</organism>
<sequence length="129" mass="14777">MQIAQISIKLSVAFVLIALTGGCNKDEINPQQAILGKWENFYSGNGEYRPPYDKPGGYWNFLTDSVLVEYDLTTNRTNTRKYWIDTLLNIGTPGGSISYYTVKFYADTMELNIENRTAINYVSKWKRVN</sequence>
<evidence type="ECO:0008006" key="3">
    <source>
        <dbReference type="Google" id="ProtNLM"/>
    </source>
</evidence>
<dbReference type="Proteomes" id="UP000600214">
    <property type="component" value="Unassembled WGS sequence"/>
</dbReference>
<dbReference type="RefSeq" id="WP_188928080.1">
    <property type="nucleotide sequence ID" value="NZ_BMIA01000001.1"/>
</dbReference>
<proteinExistence type="predicted"/>
<comment type="caution">
    <text evidence="1">The sequence shown here is derived from an EMBL/GenBank/DDBJ whole genome shotgun (WGS) entry which is preliminary data.</text>
</comment>
<gene>
    <name evidence="1" type="ORF">GCM10007423_03550</name>
</gene>
<dbReference type="EMBL" id="BMIA01000001">
    <property type="protein sequence ID" value="GGH22011.1"/>
    <property type="molecule type" value="Genomic_DNA"/>
</dbReference>
<name>A0ABQ1YER7_9BACT</name>
<protein>
    <recommendedName>
        <fullName evidence="3">Lipocalin-like domain-containing protein</fullName>
    </recommendedName>
</protein>
<accession>A0ABQ1YER7</accession>
<keyword evidence="2" id="KW-1185">Reference proteome</keyword>
<evidence type="ECO:0000313" key="2">
    <source>
        <dbReference type="Proteomes" id="UP000600214"/>
    </source>
</evidence>
<evidence type="ECO:0000313" key="1">
    <source>
        <dbReference type="EMBL" id="GGH22011.1"/>
    </source>
</evidence>